<keyword evidence="3" id="KW-0862">Zinc</keyword>
<evidence type="ECO:0000259" key="4">
    <source>
        <dbReference type="SMART" id="SM01328"/>
    </source>
</evidence>
<comment type="caution">
    <text evidence="5">The sequence shown here is derived from an EMBL/GenBank/DDBJ whole genome shotgun (WGS) entry which is preliminary data.</text>
</comment>
<dbReference type="EMBL" id="MCFA01000021">
    <property type="protein sequence ID" value="ORY15961.1"/>
    <property type="molecule type" value="Genomic_DNA"/>
</dbReference>
<organism evidence="5 6">
    <name type="scientific">Clohesyomyces aquaticus</name>
    <dbReference type="NCBI Taxonomy" id="1231657"/>
    <lineage>
        <taxon>Eukaryota</taxon>
        <taxon>Fungi</taxon>
        <taxon>Dikarya</taxon>
        <taxon>Ascomycota</taxon>
        <taxon>Pezizomycotina</taxon>
        <taxon>Dothideomycetes</taxon>
        <taxon>Pleosporomycetidae</taxon>
        <taxon>Pleosporales</taxon>
        <taxon>Lindgomycetaceae</taxon>
        <taxon>Clohesyomyces</taxon>
    </lineage>
</organism>
<accession>A0A1Y2A0B8</accession>
<gene>
    <name evidence="5" type="ORF">BCR34DRAFT_584672</name>
</gene>
<keyword evidence="6" id="KW-1185">Reference proteome</keyword>
<dbReference type="SMART" id="SM01328">
    <property type="entry name" value="zf-3CxxC"/>
    <property type="match status" value="1"/>
</dbReference>
<dbReference type="InterPro" id="IPR027377">
    <property type="entry name" value="ZAR1/RTP1-5-like_Znf-3CxxC"/>
</dbReference>
<keyword evidence="2" id="KW-0863">Zinc-finger</keyword>
<evidence type="ECO:0000313" key="6">
    <source>
        <dbReference type="Proteomes" id="UP000193144"/>
    </source>
</evidence>
<feature type="domain" description="3CxxC-type" evidence="4">
    <location>
        <begin position="55"/>
        <end position="154"/>
    </location>
</feature>
<keyword evidence="1" id="KW-0479">Metal-binding</keyword>
<protein>
    <submittedName>
        <fullName evidence="5">Zinc-binding domain-domain-containing protein</fullName>
    </submittedName>
</protein>
<dbReference type="Pfam" id="PF13695">
    <property type="entry name" value="Zn_ribbon_3CxxC"/>
    <property type="match status" value="1"/>
</dbReference>
<dbReference type="GO" id="GO:0008270">
    <property type="term" value="F:zinc ion binding"/>
    <property type="evidence" value="ECO:0007669"/>
    <property type="project" value="UniProtKB-KW"/>
</dbReference>
<dbReference type="AlphaFoldDB" id="A0A1Y2A0B8"/>
<dbReference type="OrthoDB" id="8121437at2759"/>
<reference evidence="5 6" key="1">
    <citation type="submission" date="2016-07" db="EMBL/GenBank/DDBJ databases">
        <title>Pervasive Adenine N6-methylation of Active Genes in Fungi.</title>
        <authorList>
            <consortium name="DOE Joint Genome Institute"/>
            <person name="Mondo S.J."/>
            <person name="Dannebaum R.O."/>
            <person name="Kuo R.C."/>
            <person name="Labutti K."/>
            <person name="Haridas S."/>
            <person name="Kuo A."/>
            <person name="Salamov A."/>
            <person name="Ahrendt S.R."/>
            <person name="Lipzen A."/>
            <person name="Sullivan W."/>
            <person name="Andreopoulos W.B."/>
            <person name="Clum A."/>
            <person name="Lindquist E."/>
            <person name="Daum C."/>
            <person name="Ramamoorthy G.K."/>
            <person name="Gryganskyi A."/>
            <person name="Culley D."/>
            <person name="Magnuson J.K."/>
            <person name="James T.Y."/>
            <person name="O'Malley M.A."/>
            <person name="Stajich J.E."/>
            <person name="Spatafora J.W."/>
            <person name="Visel A."/>
            <person name="Grigoriev I.V."/>
        </authorList>
    </citation>
    <scope>NUCLEOTIDE SEQUENCE [LARGE SCALE GENOMIC DNA]</scope>
    <source>
        <strain evidence="5 6">CBS 115471</strain>
    </source>
</reference>
<proteinExistence type="predicted"/>
<name>A0A1Y2A0B8_9PLEO</name>
<dbReference type="STRING" id="1231657.A0A1Y2A0B8"/>
<dbReference type="Proteomes" id="UP000193144">
    <property type="component" value="Unassembled WGS sequence"/>
</dbReference>
<evidence type="ECO:0000313" key="5">
    <source>
        <dbReference type="EMBL" id="ORY15961.1"/>
    </source>
</evidence>
<evidence type="ECO:0000256" key="3">
    <source>
        <dbReference type="ARBA" id="ARBA00022833"/>
    </source>
</evidence>
<evidence type="ECO:0000256" key="2">
    <source>
        <dbReference type="ARBA" id="ARBA00022771"/>
    </source>
</evidence>
<sequence length="161" mass="18334">MANKKASKSRARSGTSFMFLTLHQDIMNAVSDEIPSAWFNDNDTDKGSNNNYETHVMGYFFCNNKACSNTGWGSKMVTILIRGYPGNGYNAVVFNQRCKSCNRLGSFKLDKDSYIERVAYRVKRWAGISTEAPYYMPREGPPHRESLCEGCKRGICRRQNK</sequence>
<evidence type="ECO:0000256" key="1">
    <source>
        <dbReference type="ARBA" id="ARBA00022723"/>
    </source>
</evidence>